<reference evidence="5 6" key="1">
    <citation type="journal article" date="2014" name="BMC Genomics">
        <title>Genome and secretome analysis of the hemibiotrophic fungal pathogen, Moniliophthora roreri, which causes frosty pod rot disease of cacao: mechanisms of the biotrophic and necrotrophic phases.</title>
        <authorList>
            <person name="Meinhardt L.W."/>
            <person name="Costa G.G.L."/>
            <person name="Thomazella D.P.T."/>
            <person name="Teixeira P.J.P.L."/>
            <person name="Carazzolle M.F."/>
            <person name="Schuster S.C."/>
            <person name="Carlson J.E."/>
            <person name="Guiltinan M.J."/>
            <person name="Mieczkowski P."/>
            <person name="Farmer A."/>
            <person name="Ramaraj T."/>
            <person name="Crozier J."/>
            <person name="Davis R.E."/>
            <person name="Shao J."/>
            <person name="Melnick R.L."/>
            <person name="Pereira G.A.G."/>
            <person name="Bailey B.A."/>
        </authorList>
    </citation>
    <scope>NUCLEOTIDE SEQUENCE [LARGE SCALE GENOMIC DNA]</scope>
    <source>
        <strain evidence="5 6">MCA 2997</strain>
    </source>
</reference>
<keyword evidence="6" id="KW-1185">Reference proteome</keyword>
<evidence type="ECO:0000313" key="6">
    <source>
        <dbReference type="Proteomes" id="UP000017559"/>
    </source>
</evidence>
<dbReference type="SUPFAM" id="SSF55856">
    <property type="entry name" value="Cytochrome b5-like heme/steroid binding domain"/>
    <property type="match status" value="1"/>
</dbReference>
<comment type="similarity">
    <text evidence="1">Belongs to the cytochrome b5 family. MAPR subfamily.</text>
</comment>
<sequence length="283" mass="32001">MSWLKSMASGEEPEQYREPASTPKVKDPSRPGRMVSDKPANKPFLAYKSYREKQAKLHEEWLQRKKIRDEKIARGEEVGPEEPDPTAQQEIGLGGFIKFLLIMILFIALAGKFVTGSFIWEYDGKWIRLKTYFPPPSGRLFSERMLAEFDGRVPGRPIYLAIDGDVYDVSKGKAYQPGGSYHILVGTDAARAFGTGCFKTHRTHDLRGLSEDELRGVEHWKKFYSEHKDYFKVGRVSHKPMDPASPIPEHCDSKKAENSANAGPKKDTAERVASPKERAQGEL</sequence>
<evidence type="ECO:0000313" key="5">
    <source>
        <dbReference type="EMBL" id="ESK93585.1"/>
    </source>
</evidence>
<feature type="compositionally biased region" description="Basic and acidic residues" evidence="2">
    <location>
        <begin position="264"/>
        <end position="283"/>
    </location>
</feature>
<feature type="domain" description="Cytochrome b5 heme-binding" evidence="4">
    <location>
        <begin position="141"/>
        <end position="237"/>
    </location>
</feature>
<dbReference type="HOGENOM" id="CLU_070889_1_0_1"/>
<dbReference type="GO" id="GO:0012505">
    <property type="term" value="C:endomembrane system"/>
    <property type="evidence" value="ECO:0007669"/>
    <property type="project" value="TreeGrafter"/>
</dbReference>
<evidence type="ECO:0000256" key="2">
    <source>
        <dbReference type="SAM" id="MobiDB-lite"/>
    </source>
</evidence>
<protein>
    <submittedName>
        <fullName evidence="5">Sterol metabolism-related protein</fullName>
    </submittedName>
</protein>
<name>V2XM66_MONRO</name>
<accession>V2XM66</accession>
<dbReference type="KEGG" id="mrr:Moror_1591"/>
<dbReference type="Gene3D" id="3.10.120.10">
    <property type="entry name" value="Cytochrome b5-like heme/steroid binding domain"/>
    <property type="match status" value="1"/>
</dbReference>
<keyword evidence="3" id="KW-0812">Transmembrane</keyword>
<feature type="transmembrane region" description="Helical" evidence="3">
    <location>
        <begin position="99"/>
        <end position="120"/>
    </location>
</feature>
<dbReference type="SMART" id="SM01117">
    <property type="entry name" value="Cyt-b5"/>
    <property type="match status" value="1"/>
</dbReference>
<dbReference type="InterPro" id="IPR001199">
    <property type="entry name" value="Cyt_B5-like_heme/steroid-bd"/>
</dbReference>
<dbReference type="OrthoDB" id="10257697at2759"/>
<dbReference type="PANTHER" id="PTHR10281">
    <property type="entry name" value="MEMBRANE-ASSOCIATED PROGESTERONE RECEPTOR COMPONENT-RELATED"/>
    <property type="match status" value="1"/>
</dbReference>
<dbReference type="Proteomes" id="UP000017559">
    <property type="component" value="Unassembled WGS sequence"/>
</dbReference>
<comment type="caution">
    <text evidence="5">The sequence shown here is derived from an EMBL/GenBank/DDBJ whole genome shotgun (WGS) entry which is preliminary data.</text>
</comment>
<dbReference type="EMBL" id="AWSO01000182">
    <property type="protein sequence ID" value="ESK93585.1"/>
    <property type="molecule type" value="Genomic_DNA"/>
</dbReference>
<dbReference type="InterPro" id="IPR050577">
    <property type="entry name" value="MAPR/NEUFC/NENF-like"/>
</dbReference>
<feature type="region of interest" description="Disordered" evidence="2">
    <location>
        <begin position="239"/>
        <end position="283"/>
    </location>
</feature>
<dbReference type="PANTHER" id="PTHR10281:SF76">
    <property type="entry name" value="CALCUTTA CUP-RELATED"/>
    <property type="match status" value="1"/>
</dbReference>
<organism evidence="5 6">
    <name type="scientific">Moniliophthora roreri (strain MCA 2997)</name>
    <name type="common">Cocoa frosty pod rot fungus</name>
    <name type="synonym">Crinipellis roreri</name>
    <dbReference type="NCBI Taxonomy" id="1381753"/>
    <lineage>
        <taxon>Eukaryota</taxon>
        <taxon>Fungi</taxon>
        <taxon>Dikarya</taxon>
        <taxon>Basidiomycota</taxon>
        <taxon>Agaricomycotina</taxon>
        <taxon>Agaricomycetes</taxon>
        <taxon>Agaricomycetidae</taxon>
        <taxon>Agaricales</taxon>
        <taxon>Marasmiineae</taxon>
        <taxon>Marasmiaceae</taxon>
        <taxon>Moniliophthora</taxon>
    </lineage>
</organism>
<keyword evidence="3" id="KW-1133">Transmembrane helix</keyword>
<proteinExistence type="inferred from homology"/>
<evidence type="ECO:0000256" key="1">
    <source>
        <dbReference type="ARBA" id="ARBA00038357"/>
    </source>
</evidence>
<evidence type="ECO:0000256" key="3">
    <source>
        <dbReference type="SAM" id="Phobius"/>
    </source>
</evidence>
<feature type="compositionally biased region" description="Basic and acidic residues" evidence="2">
    <location>
        <begin position="24"/>
        <end position="40"/>
    </location>
</feature>
<dbReference type="AlphaFoldDB" id="V2XM66"/>
<feature type="region of interest" description="Disordered" evidence="2">
    <location>
        <begin position="1"/>
        <end position="41"/>
    </location>
</feature>
<keyword evidence="3" id="KW-0472">Membrane</keyword>
<dbReference type="Pfam" id="PF00173">
    <property type="entry name" value="Cyt-b5"/>
    <property type="match status" value="1"/>
</dbReference>
<evidence type="ECO:0000259" key="4">
    <source>
        <dbReference type="SMART" id="SM01117"/>
    </source>
</evidence>
<dbReference type="InterPro" id="IPR036400">
    <property type="entry name" value="Cyt_B5-like_heme/steroid_sf"/>
</dbReference>
<dbReference type="GO" id="GO:0016020">
    <property type="term" value="C:membrane"/>
    <property type="evidence" value="ECO:0007669"/>
    <property type="project" value="TreeGrafter"/>
</dbReference>
<gene>
    <name evidence="5" type="ORF">Moror_1591</name>
</gene>